<dbReference type="NCBIfam" id="TIGR00190">
    <property type="entry name" value="thiC"/>
    <property type="match status" value="1"/>
</dbReference>
<dbReference type="Proteomes" id="UP000316562">
    <property type="component" value="Unassembled WGS sequence"/>
</dbReference>
<organism evidence="10 11">
    <name type="scientific">Acididesulfobacter guangdongensis</name>
    <dbReference type="NCBI Taxonomy" id="2597225"/>
    <lineage>
        <taxon>Bacteria</taxon>
        <taxon>Deltaproteobacteria</taxon>
        <taxon>Candidatus Acidulodesulfobacterales</taxon>
        <taxon>Candidatus Acididesulfobacter</taxon>
    </lineage>
</organism>
<proteinExistence type="predicted"/>
<dbReference type="AlphaFoldDB" id="A0A519BGX1"/>
<keyword evidence="5" id="KW-0862">Zinc</keyword>
<keyword evidence="4" id="KW-0479">Metal-binding</keyword>
<evidence type="ECO:0000256" key="8">
    <source>
        <dbReference type="ARBA" id="ARBA00023239"/>
    </source>
</evidence>
<dbReference type="EMBL" id="SGBC01000002">
    <property type="protein sequence ID" value="RZD16516.1"/>
    <property type="molecule type" value="Genomic_DNA"/>
</dbReference>
<evidence type="ECO:0000256" key="3">
    <source>
        <dbReference type="ARBA" id="ARBA00022691"/>
    </source>
</evidence>
<evidence type="ECO:0000256" key="4">
    <source>
        <dbReference type="ARBA" id="ARBA00022723"/>
    </source>
</evidence>
<keyword evidence="6" id="KW-0408">Iron</keyword>
<evidence type="ECO:0000256" key="7">
    <source>
        <dbReference type="ARBA" id="ARBA00023014"/>
    </source>
</evidence>
<comment type="cofactor">
    <cofactor evidence="1">
        <name>[4Fe-4S] cluster</name>
        <dbReference type="ChEBI" id="CHEBI:49883"/>
    </cofactor>
</comment>
<evidence type="ECO:0000256" key="5">
    <source>
        <dbReference type="ARBA" id="ARBA00022833"/>
    </source>
</evidence>
<dbReference type="GO" id="GO:0046872">
    <property type="term" value="F:metal ion binding"/>
    <property type="evidence" value="ECO:0007669"/>
    <property type="project" value="UniProtKB-KW"/>
</dbReference>
<evidence type="ECO:0000256" key="9">
    <source>
        <dbReference type="NCBIfam" id="TIGR00190"/>
    </source>
</evidence>
<dbReference type="GO" id="GO:0009228">
    <property type="term" value="P:thiamine biosynthetic process"/>
    <property type="evidence" value="ECO:0007669"/>
    <property type="project" value="UniProtKB-UniRule"/>
</dbReference>
<dbReference type="SFLD" id="SFLDS00113">
    <property type="entry name" value="Radical_SAM_Phosphomethylpyrim"/>
    <property type="match status" value="1"/>
</dbReference>
<dbReference type="NCBIfam" id="NF009895">
    <property type="entry name" value="PRK13352.1"/>
    <property type="match status" value="1"/>
</dbReference>
<dbReference type="SFLD" id="SFLDG01114">
    <property type="entry name" value="phosphomethylpyrimidine_syntha"/>
    <property type="match status" value="1"/>
</dbReference>
<keyword evidence="2" id="KW-0004">4Fe-4S</keyword>
<name>A0A519BGX1_ACIG2</name>
<evidence type="ECO:0000313" key="11">
    <source>
        <dbReference type="Proteomes" id="UP000316562"/>
    </source>
</evidence>
<keyword evidence="8" id="KW-0456">Lyase</keyword>
<dbReference type="Gene3D" id="6.10.250.620">
    <property type="match status" value="1"/>
</dbReference>
<protein>
    <recommendedName>
        <fullName evidence="9">Phosphomethylpyrimidine synthase</fullName>
        <ecNumber evidence="9">4.1.99.17</ecNumber>
    </recommendedName>
</protein>
<gene>
    <name evidence="10" type="primary">thiC</name>
    <name evidence="10" type="ORF">EVJ46_05745</name>
</gene>
<dbReference type="SFLD" id="SFLDF00407">
    <property type="entry name" value="phosphomethylpyrimidine_syntha"/>
    <property type="match status" value="1"/>
</dbReference>
<keyword evidence="3" id="KW-0949">S-adenosyl-L-methionine</keyword>
<evidence type="ECO:0000256" key="1">
    <source>
        <dbReference type="ARBA" id="ARBA00001966"/>
    </source>
</evidence>
<evidence type="ECO:0000256" key="2">
    <source>
        <dbReference type="ARBA" id="ARBA00022485"/>
    </source>
</evidence>
<comment type="caution">
    <text evidence="10">The sequence shown here is derived from an EMBL/GenBank/DDBJ whole genome shotgun (WGS) entry which is preliminary data.</text>
</comment>
<reference evidence="10 11" key="1">
    <citation type="journal article" date="2019" name="ISME J.">
        <title>Insights into ecological role of a new deltaproteobacterial order Candidatus Acidulodesulfobacterales by metagenomics and metatranscriptomics.</title>
        <authorList>
            <person name="Tan S."/>
            <person name="Liu J."/>
            <person name="Fang Y."/>
            <person name="Hedlund B.P."/>
            <person name="Lian Z.H."/>
            <person name="Huang L.Y."/>
            <person name="Li J.T."/>
            <person name="Huang L.N."/>
            <person name="Li W.J."/>
            <person name="Jiang H.C."/>
            <person name="Dong H.L."/>
            <person name="Shu W.S."/>
        </authorList>
    </citation>
    <scope>NUCLEOTIDE SEQUENCE [LARGE SCALE GENOMIC DNA]</scope>
    <source>
        <strain evidence="10">AP2</strain>
    </source>
</reference>
<dbReference type="PANTHER" id="PTHR30557">
    <property type="entry name" value="THIAMINE BIOSYNTHESIS PROTEIN THIC"/>
    <property type="match status" value="1"/>
</dbReference>
<dbReference type="InterPro" id="IPR002817">
    <property type="entry name" value="ThiC/BzaA/B"/>
</dbReference>
<dbReference type="Pfam" id="PF01964">
    <property type="entry name" value="ThiC_Rad_SAM"/>
    <property type="match status" value="1"/>
</dbReference>
<dbReference type="GO" id="GO:0051539">
    <property type="term" value="F:4 iron, 4 sulfur cluster binding"/>
    <property type="evidence" value="ECO:0007669"/>
    <property type="project" value="UniProtKB-KW"/>
</dbReference>
<dbReference type="InterPro" id="IPR038521">
    <property type="entry name" value="ThiC/Bza_core_dom"/>
</dbReference>
<evidence type="ECO:0000256" key="6">
    <source>
        <dbReference type="ARBA" id="ARBA00023004"/>
    </source>
</evidence>
<keyword evidence="7" id="KW-0411">Iron-sulfur</keyword>
<dbReference type="GO" id="GO:0005829">
    <property type="term" value="C:cytosol"/>
    <property type="evidence" value="ECO:0007669"/>
    <property type="project" value="TreeGrafter"/>
</dbReference>
<accession>A0A519BGX1</accession>
<dbReference type="PANTHER" id="PTHR30557:SF1">
    <property type="entry name" value="PHOSPHOMETHYLPYRIMIDINE SYNTHASE, CHLOROPLASTIC"/>
    <property type="match status" value="1"/>
</dbReference>
<evidence type="ECO:0000313" key="10">
    <source>
        <dbReference type="EMBL" id="RZD16516.1"/>
    </source>
</evidence>
<dbReference type="Gene3D" id="3.20.20.540">
    <property type="entry name" value="Radical SAM ThiC family, central domain"/>
    <property type="match status" value="1"/>
</dbReference>
<dbReference type="GO" id="GO:0070284">
    <property type="term" value="F:phosphomethylpyrimidine synthase activity"/>
    <property type="evidence" value="ECO:0007669"/>
    <property type="project" value="UniProtKB-EC"/>
</dbReference>
<sequence length="457" mass="50518">MPDINNTNNTTNTNDLKNTACISALLTQKESAEKNQFTKAMEYVCNKENIDKSYLLNNVASGKIVILHNKNQDNFVGIGKGLTTKVNASIGTSTNHINIDEEVRKTKLAEKNGADTLMELSVGGDLDLIRRTVLNSTSLPVGTVPLYQAFREAINKYKNPAKMPEDLIFEVIEKQCADGISFMAIHSGLNLISLERLRKQSYRYAGLVSKGGSYLIAWMIENNKENPLYERFEDVLKILKKYDTVLSLGNGLRAGSTADSFDRAYMQELIINCELSEIARDYGVQAIVEGPGHIPLDEIEANVKIQKRMSDEAPFYVLGPLVTDVAAGFDHISSAIGAAMSSAYGADFLCYVTPSEHLGIPSEADVVMGLQAAKIAAHAGDMIKLKKNASDINISKARRDVDWEKQFYYSIDPEYARSVYEEKNDDNTAGCSMCGDFCAPLKVRKYFKHEISKGKKA</sequence>
<dbReference type="EC" id="4.1.99.17" evidence="9"/>